<feature type="compositionally biased region" description="Gly residues" evidence="1">
    <location>
        <begin position="1936"/>
        <end position="1950"/>
    </location>
</feature>
<accession>R4T9A5</accession>
<sequence>MRSAEAAELTSVPVTSLPLMPGGQAKDGLAPGRTDADFRPVAGNDRSSSSFDVRRSSVIRRTQYTQEYRNPDGTVTERRSATPLNMQDATGQWQPIDTSWRPRAGGRLGTARHPLDPTFAADSADPTLVQAGVGAARVSFALEGVAASKRTTDGETVGYPGVRPGVDLRYHLGRGSVKETVVLHQPGESNWRFRVRTAGLTPVVTRDGGGVEFRDGADRPVMVMPPVEVWDSAGNGDSAPGMTGGRYELAKDDQSWLLTVEVDQHWLKAAERKYPVFVDPTLSYVDLHQASWRTDGYDCENCGLRIGNSQAKGDTYNRSAFRLDLGTMMGRNVVGARVDVWREPGVTGSTKSWPADLYHTATLDFNGLGAHMASAVIGESGQFSDPELTHFLRHLVSVNSKDVWFTLVGAEKPGTWTYKHLDVQLLVDYGSAPLAANLVSPADRAVLTDTRPTLQVTPVPDKDGEQVRYCFRVATGADANSGMVVESGCIESPTWTVPDRILRDGVAYTWQAWTTSNLTTVRPPWVGHFRIDQRIGDDGPAPTDELGGAEVNLANGNVAITAKSPSLPTVGGEAGVTFSYNSQQVTPRGLTAEYFNDINHNQAIDDGVQPSLVRLEAAVNIDYGTESPQAPALPADFWIARWSGYFAAPESGTYQFAGVHDDAFNVWVNGQQLYRGGGVSAVNWAPEQAIGSVTMTKGQRIPIKIELAEQQGAAIARLFVRTTDGVTVPPQPANPSWLFTDDLPPLSEGWTLSADLDGGGEGYVSAQQLDQTIVLTDATGAKHSWTKKSTGGYTPPEGEDGILALNTDGKITLHDGDITVFGTDGRVESQAAAVDDRKPAALQYVNDGAPRRLREIRDPVSGRAIRMHYNRPGDSCYTGLTPPPGADSAPPAQALCRLAYWDGRQTVLWYANGNLARIEDPGGEVTDFGYTADGVLERIREPLLNDWVAADFPNRGSLPGIATEIAYVKHDGKNKVSSVTETPPAPGQPRPAHSYRYVSANETQVDAAGTAPPSGFDRKVTYDQAYRTLSDVDATGRAVRHEWNARDLPTATIDSAGRKSTTVYDHVDRVTDEYGPAPESCFVGQLPKPECQVTREQTEYDKGGLGSYGLAAAYWNNKSLTGAPKLHATGVGDLAARLMKNWADGAPAADIPADYWSARFTGEVLFPAAGSYKIRVLADDGIKLWLDDQLLLDDWIVTPEKWRETTVQIPGARTAQRLRLDYFDEVSAAKLELHWTKPDGTSEPIPGQQLWPRYGLTTKVTEHDDGGAAPTVTTGTAYAAPHLGLATARTVDPGRGTGMNLQTRTEFETNGYQRRVSSKLPAGNEWKYTSYGDTETRDNPCTSESDPAPQNGLAKLTVAPAPATGAGLTSEAVYDGSGKVVATRVNDQAWTCLFHDARDRLVKQVTPAHGDQPERAVTTVYAVGADPLVTSVSDPTGTITTTVDLLGRVVSYVDKHGATTTTAYDQGGRPVSALTTVNGATSQVISSYDDADRVTSIRLDGQVVATPTYDAAGELATVGYGNGTALSTITRHGSGELLSLTWGLAADRKVTDTVTRSRGGTVLTNTVAENGTTAASYSYGYDAAGRLVTASMPHHELTYRFDSTGGCGPNTAAGSNFNRTALLDSKNGAAPVTTSYCYDNADRLLSASGGTQLQVGYDSRGNATTVSGDTLTYDGADRHVRTTTAAGTTISYTRDATDRLVTRTVSTPGQHSVHNLGYTGGGDTADLVLATGGGLAERILSLPGGVLLAKSYADTTSRWAYPNIHGDVIVTADQAGAKTGGIFSYDPYGQQIAPGTGEFTTIPVQPTGGFDNGWLGQHQRPVENLSGLQAIEMGARTYLPALGRFLQVDPVPGGSANDYDYTNADPVNTFDLDGECAKKKRNKKKSRCKDHPKGEAPHLSGKRQSTKEKHQAGQKAKKMSKGGEKGDKRRSYVKSGKGGGKTQATKGGGRANPSASAESLRKSLNSIVNSLRRLLNALNGLAAFFRVPMAGRVGGARSSGGGMGVDGSRGGGNGRGVYGRPGRSGGGGGRMLIY</sequence>
<dbReference type="InterPro" id="IPR037524">
    <property type="entry name" value="PA14/GLEYA"/>
</dbReference>
<dbReference type="InterPro" id="IPR050708">
    <property type="entry name" value="T6SS_VgrG/RHS"/>
</dbReference>
<evidence type="ECO:0000313" key="4">
    <source>
        <dbReference type="Proteomes" id="UP000013968"/>
    </source>
</evidence>
<dbReference type="SUPFAM" id="SSF56988">
    <property type="entry name" value="Anthrax protective antigen"/>
    <property type="match status" value="2"/>
</dbReference>
<reference evidence="3 4" key="1">
    <citation type="journal article" date="2013" name="BMC Genomics">
        <title>ContigScape: a Cytoscape plugin facilitating microbial genome gap closing.</title>
        <authorList>
            <person name="Tang B."/>
            <person name="Wang Q."/>
            <person name="Yang M."/>
            <person name="Xie F."/>
            <person name="Zhu Y."/>
            <person name="Zhuo Y."/>
            <person name="Wang S."/>
            <person name="Gao H."/>
            <person name="Ding X."/>
            <person name="Zhang L."/>
            <person name="Zhao G."/>
            <person name="Zheng H."/>
        </authorList>
    </citation>
    <scope>NUCLEOTIDE SEQUENCE [LARGE SCALE GENOMIC DNA]</scope>
    <source>
        <strain evidence="3 4">HCCB10007</strain>
    </source>
</reference>
<dbReference type="GO" id="GO:0005975">
    <property type="term" value="P:carbohydrate metabolic process"/>
    <property type="evidence" value="ECO:0007669"/>
    <property type="project" value="UniProtKB-ARBA"/>
</dbReference>
<evidence type="ECO:0000256" key="1">
    <source>
        <dbReference type="SAM" id="MobiDB-lite"/>
    </source>
</evidence>
<dbReference type="InterPro" id="IPR022385">
    <property type="entry name" value="Rhs_assc_core"/>
</dbReference>
<dbReference type="KEGG" id="aoi:AORI_4554"/>
<evidence type="ECO:0000259" key="2">
    <source>
        <dbReference type="PROSITE" id="PS51820"/>
    </source>
</evidence>
<dbReference type="Proteomes" id="UP000013968">
    <property type="component" value="Chromosome"/>
</dbReference>
<dbReference type="PANTHER" id="PTHR32305:SF15">
    <property type="entry name" value="PROTEIN RHSA-RELATED"/>
    <property type="match status" value="1"/>
</dbReference>
<feature type="region of interest" description="Disordered" evidence="1">
    <location>
        <begin position="1995"/>
        <end position="2034"/>
    </location>
</feature>
<dbReference type="Gene3D" id="2.60.40.10">
    <property type="entry name" value="Immunoglobulins"/>
    <property type="match status" value="1"/>
</dbReference>
<dbReference type="SMART" id="SM00758">
    <property type="entry name" value="PA14"/>
    <property type="match status" value="2"/>
</dbReference>
<dbReference type="NCBIfam" id="TIGR01643">
    <property type="entry name" value="YD_repeat_2x"/>
    <property type="match status" value="1"/>
</dbReference>
<dbReference type="Pfam" id="PF07691">
    <property type="entry name" value="PA14"/>
    <property type="match status" value="2"/>
</dbReference>
<dbReference type="HOGENOM" id="CLU_000577_0_0_11"/>
<dbReference type="Gene3D" id="3.90.182.10">
    <property type="entry name" value="Toxin - Anthrax Protective Antigen,domain 1"/>
    <property type="match status" value="1"/>
</dbReference>
<dbReference type="PROSITE" id="PS51820">
    <property type="entry name" value="PA14"/>
    <property type="match status" value="2"/>
</dbReference>
<organism evidence="3 4">
    <name type="scientific">Amycolatopsis keratiniphila</name>
    <dbReference type="NCBI Taxonomy" id="129921"/>
    <lineage>
        <taxon>Bacteria</taxon>
        <taxon>Bacillati</taxon>
        <taxon>Actinomycetota</taxon>
        <taxon>Actinomycetes</taxon>
        <taxon>Pseudonocardiales</taxon>
        <taxon>Pseudonocardiaceae</taxon>
        <taxon>Amycolatopsis</taxon>
        <taxon>Amycolatopsis japonica group</taxon>
    </lineage>
</organism>
<feature type="compositionally biased region" description="Basic and acidic residues" evidence="1">
    <location>
        <begin position="1921"/>
        <end position="1930"/>
    </location>
</feature>
<feature type="region of interest" description="Disordered" evidence="1">
    <location>
        <begin position="1324"/>
        <end position="1352"/>
    </location>
</feature>
<proteinExistence type="predicted"/>
<dbReference type="InterPro" id="IPR006530">
    <property type="entry name" value="YD"/>
</dbReference>
<gene>
    <name evidence="3" type="ORF">AORI_4554</name>
</gene>
<feature type="domain" description="PA14" evidence="2">
    <location>
        <begin position="585"/>
        <end position="734"/>
    </location>
</feature>
<dbReference type="NCBIfam" id="TIGR03696">
    <property type="entry name" value="Rhs_assc_core"/>
    <property type="match status" value="1"/>
</dbReference>
<dbReference type="InterPro" id="IPR011658">
    <property type="entry name" value="PA14_dom"/>
</dbReference>
<protein>
    <submittedName>
        <fullName evidence="3">PA14 domain-containing protein</fullName>
    </submittedName>
</protein>
<feature type="region of interest" description="Disordered" evidence="1">
    <location>
        <begin position="1878"/>
        <end position="1957"/>
    </location>
</feature>
<dbReference type="EMBL" id="CP003410">
    <property type="protein sequence ID" value="AGM07138.1"/>
    <property type="molecule type" value="Genomic_DNA"/>
</dbReference>
<feature type="region of interest" description="Disordered" evidence="1">
    <location>
        <begin position="15"/>
        <end position="53"/>
    </location>
</feature>
<name>R4T9A5_9PSEU</name>
<keyword evidence="4" id="KW-1185">Reference proteome</keyword>
<dbReference type="PATRIC" id="fig|1156913.3.peg.4629"/>
<feature type="domain" description="PA14" evidence="2">
    <location>
        <begin position="1105"/>
        <end position="1249"/>
    </location>
</feature>
<dbReference type="PANTHER" id="PTHR32305">
    <property type="match status" value="1"/>
</dbReference>
<evidence type="ECO:0000313" key="3">
    <source>
        <dbReference type="EMBL" id="AGM07138.1"/>
    </source>
</evidence>
<dbReference type="Gene3D" id="2.180.10.10">
    <property type="entry name" value="RHS repeat-associated core"/>
    <property type="match status" value="1"/>
</dbReference>
<feature type="compositionally biased region" description="Basic residues" evidence="1">
    <location>
        <begin position="1878"/>
        <end position="1888"/>
    </location>
</feature>
<dbReference type="InterPro" id="IPR013783">
    <property type="entry name" value="Ig-like_fold"/>
</dbReference>